<dbReference type="SUPFAM" id="SSF50044">
    <property type="entry name" value="SH3-domain"/>
    <property type="match status" value="1"/>
</dbReference>
<comment type="subcellular location">
    <subcellularLocation>
        <location evidence="1">Cytoplasm</location>
    </subcellularLocation>
</comment>
<evidence type="ECO:0000313" key="9">
    <source>
        <dbReference type="RefSeq" id="XP_022341161.1"/>
    </source>
</evidence>
<dbReference type="SMART" id="SM00165">
    <property type="entry name" value="UBA"/>
    <property type="match status" value="1"/>
</dbReference>
<dbReference type="Gene3D" id="3.40.50.1240">
    <property type="entry name" value="Phosphoglycerate mutase-like"/>
    <property type="match status" value="1"/>
</dbReference>
<accession>A0A8B8EML2</accession>
<evidence type="ECO:0000313" key="8">
    <source>
        <dbReference type="Proteomes" id="UP000694844"/>
    </source>
</evidence>
<dbReference type="PROSITE" id="PS50030">
    <property type="entry name" value="UBA"/>
    <property type="match status" value="1"/>
</dbReference>
<dbReference type="InterPro" id="IPR036028">
    <property type="entry name" value="SH3-like_dom_sf"/>
</dbReference>
<dbReference type="PROSITE" id="PS50002">
    <property type="entry name" value="SH3"/>
    <property type="match status" value="1"/>
</dbReference>
<keyword evidence="8" id="KW-1185">Reference proteome</keyword>
<name>A0A8B8EML2_CRAVI</name>
<dbReference type="InterPro" id="IPR001452">
    <property type="entry name" value="SH3_domain"/>
</dbReference>
<dbReference type="RefSeq" id="XP_022341161.1">
    <property type="nucleotide sequence ID" value="XM_022485453.1"/>
</dbReference>
<dbReference type="AlphaFoldDB" id="A0A8B8EML2"/>
<dbReference type="InterPro" id="IPR029033">
    <property type="entry name" value="His_PPase_superfam"/>
</dbReference>
<evidence type="ECO:0000256" key="5">
    <source>
        <dbReference type="SAM" id="MobiDB-lite"/>
    </source>
</evidence>
<evidence type="ECO:0000256" key="2">
    <source>
        <dbReference type="ARBA" id="ARBA00022443"/>
    </source>
</evidence>
<dbReference type="Gene3D" id="1.10.8.10">
    <property type="entry name" value="DNA helicase RuvA subunit, C-terminal domain"/>
    <property type="match status" value="1"/>
</dbReference>
<feature type="domain" description="SH3" evidence="6">
    <location>
        <begin position="236"/>
        <end position="301"/>
    </location>
</feature>
<dbReference type="OrthoDB" id="414418at2759"/>
<dbReference type="Proteomes" id="UP000694844">
    <property type="component" value="Chromosome 5"/>
</dbReference>
<dbReference type="InterPro" id="IPR009060">
    <property type="entry name" value="UBA-like_sf"/>
</dbReference>
<dbReference type="SUPFAM" id="SSF53254">
    <property type="entry name" value="Phosphoglycerate mutase-like"/>
    <property type="match status" value="1"/>
</dbReference>
<dbReference type="Pfam" id="PF00300">
    <property type="entry name" value="His_Phos_1"/>
    <property type="match status" value="1"/>
</dbReference>
<evidence type="ECO:0000256" key="1">
    <source>
        <dbReference type="ARBA" id="ARBA00004496"/>
    </source>
</evidence>
<evidence type="ECO:0000259" key="6">
    <source>
        <dbReference type="PROSITE" id="PS50002"/>
    </source>
</evidence>
<dbReference type="Pfam" id="PF22562">
    <property type="entry name" value="UBA_7"/>
    <property type="match status" value="1"/>
</dbReference>
<dbReference type="FunFam" id="1.10.8.10:FF:000053">
    <property type="entry name" value="Ubiquitin-associated and SH3 domain-containing, A"/>
    <property type="match status" value="1"/>
</dbReference>
<keyword evidence="3" id="KW-0963">Cytoplasm</keyword>
<evidence type="ECO:0000259" key="7">
    <source>
        <dbReference type="PROSITE" id="PS50030"/>
    </source>
</evidence>
<reference evidence="9" key="1">
    <citation type="submission" date="2025-08" db="UniProtKB">
        <authorList>
            <consortium name="RefSeq"/>
        </authorList>
    </citation>
    <scope>IDENTIFICATION</scope>
    <source>
        <tissue evidence="9">Whole sample</tissue>
    </source>
</reference>
<dbReference type="GO" id="GO:0005737">
    <property type="term" value="C:cytoplasm"/>
    <property type="evidence" value="ECO:0007669"/>
    <property type="project" value="UniProtKB-SubCell"/>
</dbReference>
<dbReference type="CDD" id="cd14301">
    <property type="entry name" value="UBA_UBS3B"/>
    <property type="match status" value="1"/>
</dbReference>
<gene>
    <name evidence="9" type="primary">LOC111135412</name>
</gene>
<dbReference type="InterPro" id="IPR013078">
    <property type="entry name" value="His_Pase_superF_clade-1"/>
</dbReference>
<keyword evidence="2 4" id="KW-0728">SH3 domain</keyword>
<dbReference type="SMART" id="SM00855">
    <property type="entry name" value="PGAM"/>
    <property type="match status" value="1"/>
</dbReference>
<proteinExistence type="predicted"/>
<protein>
    <submittedName>
        <fullName evidence="9">Protein UBASH3A homolog</fullName>
    </submittedName>
</protein>
<organism evidence="8 9">
    <name type="scientific">Crassostrea virginica</name>
    <name type="common">Eastern oyster</name>
    <dbReference type="NCBI Taxonomy" id="6565"/>
    <lineage>
        <taxon>Eukaryota</taxon>
        <taxon>Metazoa</taxon>
        <taxon>Spiralia</taxon>
        <taxon>Lophotrochozoa</taxon>
        <taxon>Mollusca</taxon>
        <taxon>Bivalvia</taxon>
        <taxon>Autobranchia</taxon>
        <taxon>Pteriomorphia</taxon>
        <taxon>Ostreida</taxon>
        <taxon>Ostreoidea</taxon>
        <taxon>Ostreidae</taxon>
        <taxon>Crassostrea</taxon>
    </lineage>
</organism>
<dbReference type="CDD" id="cd07067">
    <property type="entry name" value="HP_PGM_like"/>
    <property type="match status" value="1"/>
</dbReference>
<feature type="domain" description="UBA" evidence="7">
    <location>
        <begin position="18"/>
        <end position="60"/>
    </location>
</feature>
<dbReference type="KEGG" id="cvn:111135412"/>
<sequence>MASASLPARSNRNDSMRRTKRQTAQDTLVSMGFPRNRAAKAVAATGDRGIQLASDWLLSHVDDPTLDSDTCREYVLYLCPNGKLQDELNKFWEKSLSQCGWNGAHSYFPHITMCPFFRAEDKDVGFLSETFSMLEKKLCQAPENLKLDFFSQMNFIGLFVKENMYDFLQDCVSVFSKELSKGGVKIETHKKQLHLTLAYQYPQEQHEKLLKLAKEINVTADARWDLRLYSRDPKAGKSEIRKVVKAYTPQVDDELELIDGDYIFLEPKELNKTKDGWYPGVSWLTGSLGMFPGVYTQKTAETQTWALHRSLPLRVRPRSVAVTQEIIVEEDYDAIWHDDKDYTKVNKNFLKEKKHTAAEMKREQRKLIICRHGERIDFAMGKGWYDMCFTDDGKYTRINLNLPKKMLIRSTNLEFIHDPPLTEVGKLQARLTADMLIENKVAITDIYSSPALRCIQTATEIYQVLKLQNKIKVEPGLFEWTGHTNVVPRWISVEDLTRQGFPVHTSYLPQVPREKLEEGESISNLYARSTETSRQILRQYESNGGNILFIGHAGTLDLCTRVITGQPPRSPTAYREFLPKVPYLAMCSIEEDSITRKWNFIDPPTLPISHGRNTVLNVRDVLNS</sequence>
<dbReference type="SUPFAM" id="SSF46934">
    <property type="entry name" value="UBA-like"/>
    <property type="match status" value="1"/>
</dbReference>
<dbReference type="InterPro" id="IPR051710">
    <property type="entry name" value="Phosphatase_SH3-domain"/>
</dbReference>
<feature type="region of interest" description="Disordered" evidence="5">
    <location>
        <begin position="1"/>
        <end position="28"/>
    </location>
</feature>
<dbReference type="GeneID" id="111135412"/>
<dbReference type="PANTHER" id="PTHR16469">
    <property type="entry name" value="UBIQUITIN-ASSOCIATED AND SH3 DOMAIN-CONTAINING BA-RELATED"/>
    <property type="match status" value="1"/>
</dbReference>
<dbReference type="InterPro" id="IPR015940">
    <property type="entry name" value="UBA"/>
</dbReference>
<dbReference type="PANTHER" id="PTHR16469:SF27">
    <property type="entry name" value="UBIQUITIN-ASSOCIATED AND SH3 DOMAIN-CONTAINING BA-RELATED"/>
    <property type="match status" value="1"/>
</dbReference>
<evidence type="ECO:0000256" key="4">
    <source>
        <dbReference type="PROSITE-ProRule" id="PRU00192"/>
    </source>
</evidence>
<dbReference type="Gene3D" id="2.30.30.40">
    <property type="entry name" value="SH3 Domains"/>
    <property type="match status" value="1"/>
</dbReference>
<evidence type="ECO:0000256" key="3">
    <source>
        <dbReference type="ARBA" id="ARBA00022490"/>
    </source>
</evidence>